<dbReference type="AlphaFoldDB" id="A0A2S4L3A3"/>
<accession>A0A2S4L3A3</accession>
<keyword evidence="2" id="KW-1185">Reference proteome</keyword>
<dbReference type="Proteomes" id="UP000237481">
    <property type="component" value="Unassembled WGS sequence"/>
</dbReference>
<dbReference type="EMBL" id="PKSG01000293">
    <property type="protein sequence ID" value="POR36922.1"/>
    <property type="molecule type" value="Genomic_DNA"/>
</dbReference>
<evidence type="ECO:0000313" key="2">
    <source>
        <dbReference type="Proteomes" id="UP000237481"/>
    </source>
</evidence>
<sequence>MCSEQNQCTTTTPTTKISLRSKVEIFLPRTEQISLHITTIATTTYDSPCLETPKLALRQRRAIRRGLAEFALAERP</sequence>
<comment type="caution">
    <text evidence="1">The sequence shown here is derived from an EMBL/GenBank/DDBJ whole genome shotgun (WGS) entry which is preliminary data.</text>
</comment>
<gene>
    <name evidence="1" type="ORF">TPAR_02882</name>
</gene>
<name>A0A2S4L3A3_9HYPO</name>
<reference evidence="1 2" key="1">
    <citation type="submission" date="2018-01" db="EMBL/GenBank/DDBJ databases">
        <title>Harnessing the power of phylogenomics to disentangle the directionality and signatures of interkingdom host jumping in the parasitic fungal genus Tolypocladium.</title>
        <authorList>
            <person name="Quandt C.A."/>
            <person name="Patterson W."/>
            <person name="Spatafora J.W."/>
        </authorList>
    </citation>
    <scope>NUCLEOTIDE SEQUENCE [LARGE SCALE GENOMIC DNA]</scope>
    <source>
        <strain evidence="1 2">NRBC 100945</strain>
    </source>
</reference>
<evidence type="ECO:0000313" key="1">
    <source>
        <dbReference type="EMBL" id="POR36922.1"/>
    </source>
</evidence>
<proteinExistence type="predicted"/>
<protein>
    <submittedName>
        <fullName evidence="1">Uncharacterized protein</fullName>
    </submittedName>
</protein>
<organism evidence="1 2">
    <name type="scientific">Tolypocladium paradoxum</name>
    <dbReference type="NCBI Taxonomy" id="94208"/>
    <lineage>
        <taxon>Eukaryota</taxon>
        <taxon>Fungi</taxon>
        <taxon>Dikarya</taxon>
        <taxon>Ascomycota</taxon>
        <taxon>Pezizomycotina</taxon>
        <taxon>Sordariomycetes</taxon>
        <taxon>Hypocreomycetidae</taxon>
        <taxon>Hypocreales</taxon>
        <taxon>Ophiocordycipitaceae</taxon>
        <taxon>Tolypocladium</taxon>
    </lineage>
</organism>